<accession>A0A1D3DTV6</accession>
<gene>
    <name evidence="2" type="ORF">J116_015915</name>
</gene>
<feature type="transmembrane region" description="Helical" evidence="1">
    <location>
        <begin position="12"/>
        <end position="33"/>
    </location>
</feature>
<proteinExistence type="predicted"/>
<feature type="transmembrane region" description="Helical" evidence="1">
    <location>
        <begin position="45"/>
        <end position="78"/>
    </location>
</feature>
<organism evidence="2 3">
    <name type="scientific">Streptomyces thermolilacinus SPC6</name>
    <dbReference type="NCBI Taxonomy" id="1306406"/>
    <lineage>
        <taxon>Bacteria</taxon>
        <taxon>Bacillati</taxon>
        <taxon>Actinomycetota</taxon>
        <taxon>Actinomycetes</taxon>
        <taxon>Kitasatosporales</taxon>
        <taxon>Streptomycetaceae</taxon>
        <taxon>Streptomyces</taxon>
    </lineage>
</organism>
<keyword evidence="1" id="KW-0812">Transmembrane</keyword>
<dbReference type="Proteomes" id="UP000095329">
    <property type="component" value="Unassembled WGS sequence"/>
</dbReference>
<dbReference type="EMBL" id="ASHX02000001">
    <property type="protein sequence ID" value="OEJ95747.1"/>
    <property type="molecule type" value="Genomic_DNA"/>
</dbReference>
<feature type="transmembrane region" description="Helical" evidence="1">
    <location>
        <begin position="118"/>
        <end position="139"/>
    </location>
</feature>
<feature type="transmembrane region" description="Helical" evidence="1">
    <location>
        <begin position="90"/>
        <end position="112"/>
    </location>
</feature>
<name>A0A1D3DTV6_9ACTN</name>
<dbReference type="AlphaFoldDB" id="A0A1D3DTV6"/>
<evidence type="ECO:0000313" key="3">
    <source>
        <dbReference type="Proteomes" id="UP000095329"/>
    </source>
</evidence>
<protein>
    <submittedName>
        <fullName evidence="2">Uncharacterized protein</fullName>
    </submittedName>
</protein>
<keyword evidence="3" id="KW-1185">Reference proteome</keyword>
<keyword evidence="1" id="KW-1133">Transmembrane helix</keyword>
<evidence type="ECO:0000256" key="1">
    <source>
        <dbReference type="SAM" id="Phobius"/>
    </source>
</evidence>
<sequence>MPGFLARYSGGTLVAMGAMGAEAVVLFAVSQVYAYTQESSVHPVLHVVVLLVLVFVGVPAALGITVGMVLPLTALATWTGKRLRGSDSWWWLPIVAAVACGVLVMAVALPAGAWRGGLWWWAGLTVLVTLPGLAARPALRPEPGHPGLGRAVTLTTLYGTGAVVLTIVGGYVAFFMGLVDA</sequence>
<reference evidence="2 3" key="1">
    <citation type="journal article" date="2013" name="Genome Announc.">
        <title>Genome Sequence of Streptomyces violaceusniger Strain SPC6, a Halotolerant Streptomycete That Exhibits Rapid Growth and Development.</title>
        <authorList>
            <person name="Chen X."/>
            <person name="Zhang B."/>
            <person name="Zhang W."/>
            <person name="Wu X."/>
            <person name="Zhang M."/>
            <person name="Chen T."/>
            <person name="Liu G."/>
            <person name="Dyson P."/>
        </authorList>
    </citation>
    <scope>NUCLEOTIDE SEQUENCE [LARGE SCALE GENOMIC DNA]</scope>
    <source>
        <strain evidence="2 3">SPC6</strain>
    </source>
</reference>
<keyword evidence="1" id="KW-0472">Membrane</keyword>
<comment type="caution">
    <text evidence="2">The sequence shown here is derived from an EMBL/GenBank/DDBJ whole genome shotgun (WGS) entry which is preliminary data.</text>
</comment>
<evidence type="ECO:0000313" key="2">
    <source>
        <dbReference type="EMBL" id="OEJ95747.1"/>
    </source>
</evidence>
<feature type="transmembrane region" description="Helical" evidence="1">
    <location>
        <begin position="151"/>
        <end position="179"/>
    </location>
</feature>